<sequence>MSQGGGLPQGVRTANVCVVDYATLAEGADCGAVIEAAFGPDGLGILAVSNVPDVENRRSRCLPLAYKVANLPNDVKQKYELPDAYYSFGWSHGKESLQGKPDFSKGSFYNNPRTNRPTDDENLMATFPTMYHLNIWPSDEIPDLEPSFMSLGQLIIDTGLLVAKQCDVYVQSKCPTYEVGKLHRRMASSRVPCGRLLHYFALDEKVTAPLTSGEITEGDFSNWCGWHNDHSALTGLVQALYTDVNGNAIDNPDPAAGLYIKTRRGDIVKAVIPAGHLVFQIGESSQILTGGILKATPHAVRGPQVPGVNRETLAVFMSVEHDEPMCVPATMNPQEAGQTTHLPEGVPSLHSRWNNSMLFHEFTAHTHKAYYDMQHTRKP</sequence>
<dbReference type="InterPro" id="IPR027443">
    <property type="entry name" value="IPNS-like_sf"/>
</dbReference>
<proteinExistence type="predicted"/>
<dbReference type="VEuPathDB" id="FungiDB:H310_05925"/>
<dbReference type="STRING" id="157072.A0A024U848"/>
<name>A0A024U848_9STRA</name>
<dbReference type="eggNOG" id="ENOG502QRGK">
    <property type="taxonomic scope" value="Eukaryota"/>
</dbReference>
<organism evidence="1">
    <name type="scientific">Aphanomyces invadans</name>
    <dbReference type="NCBI Taxonomy" id="157072"/>
    <lineage>
        <taxon>Eukaryota</taxon>
        <taxon>Sar</taxon>
        <taxon>Stramenopiles</taxon>
        <taxon>Oomycota</taxon>
        <taxon>Saprolegniomycetes</taxon>
        <taxon>Saprolegniales</taxon>
        <taxon>Verrucalvaceae</taxon>
        <taxon>Aphanomyces</taxon>
    </lineage>
</organism>
<dbReference type="PANTHER" id="PTHR48420:SF1">
    <property type="entry name" value="NON-HAEM DIOXYGENASE N-TERMINAL DOMAIN-CONTAINING PROTEIN"/>
    <property type="match status" value="1"/>
</dbReference>
<dbReference type="OrthoDB" id="438224at2759"/>
<dbReference type="PANTHER" id="PTHR48420">
    <property type="entry name" value="NON-HAEM DIOXYGENASE N-TERMINAL DOMAIN-CONTAINING PROTEIN"/>
    <property type="match status" value="1"/>
</dbReference>
<dbReference type="AlphaFoldDB" id="A0A024U848"/>
<dbReference type="EMBL" id="KI913961">
    <property type="protein sequence ID" value="ETW02409.1"/>
    <property type="molecule type" value="Genomic_DNA"/>
</dbReference>
<protein>
    <submittedName>
        <fullName evidence="1">Uncharacterized protein</fullName>
    </submittedName>
</protein>
<evidence type="ECO:0000313" key="1">
    <source>
        <dbReference type="EMBL" id="ETW02409.1"/>
    </source>
</evidence>
<dbReference type="SUPFAM" id="SSF51197">
    <property type="entry name" value="Clavaminate synthase-like"/>
    <property type="match status" value="1"/>
</dbReference>
<accession>A0A024U848</accession>
<gene>
    <name evidence="1" type="ORF">H310_05925</name>
</gene>
<reference evidence="1" key="1">
    <citation type="submission" date="2013-12" db="EMBL/GenBank/DDBJ databases">
        <title>The Genome Sequence of Aphanomyces invadans NJM9701.</title>
        <authorList>
            <consortium name="The Broad Institute Genomics Platform"/>
            <person name="Russ C."/>
            <person name="Tyler B."/>
            <person name="van West P."/>
            <person name="Dieguez-Uribeondo J."/>
            <person name="Young S.K."/>
            <person name="Zeng Q."/>
            <person name="Gargeya S."/>
            <person name="Fitzgerald M."/>
            <person name="Abouelleil A."/>
            <person name="Alvarado L."/>
            <person name="Chapman S.B."/>
            <person name="Gainer-Dewar J."/>
            <person name="Goldberg J."/>
            <person name="Griggs A."/>
            <person name="Gujja S."/>
            <person name="Hansen M."/>
            <person name="Howarth C."/>
            <person name="Imamovic A."/>
            <person name="Ireland A."/>
            <person name="Larimer J."/>
            <person name="McCowan C."/>
            <person name="Murphy C."/>
            <person name="Pearson M."/>
            <person name="Poon T.W."/>
            <person name="Priest M."/>
            <person name="Roberts A."/>
            <person name="Saif S."/>
            <person name="Shea T."/>
            <person name="Sykes S."/>
            <person name="Wortman J."/>
            <person name="Nusbaum C."/>
            <person name="Birren B."/>
        </authorList>
    </citation>
    <scope>NUCLEOTIDE SEQUENCE [LARGE SCALE GENOMIC DNA]</scope>
    <source>
        <strain evidence="1">NJM9701</strain>
    </source>
</reference>
<dbReference type="RefSeq" id="XP_008869014.1">
    <property type="nucleotide sequence ID" value="XM_008870792.1"/>
</dbReference>
<dbReference type="Gene3D" id="2.60.120.330">
    <property type="entry name" value="B-lactam Antibiotic, Isopenicillin N Synthase, Chain"/>
    <property type="match status" value="1"/>
</dbReference>
<dbReference type="GeneID" id="20082975"/>